<feature type="transmembrane region" description="Helical" evidence="6">
    <location>
        <begin position="51"/>
        <end position="73"/>
    </location>
</feature>
<evidence type="ECO:0000256" key="4">
    <source>
        <dbReference type="ARBA" id="ARBA00022989"/>
    </source>
</evidence>
<sequence length="159" mass="17724">MAWRGSTDAKDRIFAALVYLIPLYSAIPFGTDLFQQFPFLRVILIPLQPLALIYGLIPFGNLVVFFVLFLAVVRNEKIPHFIRFNTMQAILVDIALSLLSVLFFRIIGPGILPSLITVTIFNVIFTVVLAACIYSIVQSAMGRYAEIPAISEAVYTQVP</sequence>
<comment type="similarity">
    <text evidence="2">Belongs to the Tic20 family.</text>
</comment>
<evidence type="ECO:0000256" key="2">
    <source>
        <dbReference type="ARBA" id="ARBA00009596"/>
    </source>
</evidence>
<evidence type="ECO:0000256" key="1">
    <source>
        <dbReference type="ARBA" id="ARBA00004141"/>
    </source>
</evidence>
<reference evidence="7 8" key="1">
    <citation type="submission" date="2019-01" db="EMBL/GenBank/DDBJ databases">
        <authorList>
            <person name="Brito A."/>
        </authorList>
    </citation>
    <scope>NUCLEOTIDE SEQUENCE [LARGE SCALE GENOMIC DNA]</scope>
    <source>
        <strain evidence="7">1</strain>
    </source>
</reference>
<proteinExistence type="inferred from homology"/>
<organism evidence="7 8">
    <name type="scientific">Hyella patelloides LEGE 07179</name>
    <dbReference type="NCBI Taxonomy" id="945734"/>
    <lineage>
        <taxon>Bacteria</taxon>
        <taxon>Bacillati</taxon>
        <taxon>Cyanobacteriota</taxon>
        <taxon>Cyanophyceae</taxon>
        <taxon>Pleurocapsales</taxon>
        <taxon>Hyellaceae</taxon>
        <taxon>Hyella</taxon>
    </lineage>
</organism>
<feature type="transmembrane region" description="Helical" evidence="6">
    <location>
        <begin position="114"/>
        <end position="137"/>
    </location>
</feature>
<dbReference type="Proteomes" id="UP000320055">
    <property type="component" value="Unassembled WGS sequence"/>
</dbReference>
<evidence type="ECO:0000256" key="3">
    <source>
        <dbReference type="ARBA" id="ARBA00022692"/>
    </source>
</evidence>
<name>A0A563VW58_9CYAN</name>
<accession>A0A563VW58</accession>
<dbReference type="PANTHER" id="PTHR33510">
    <property type="entry name" value="PROTEIN TIC 20-II, CHLOROPLASTIC"/>
    <property type="match status" value="1"/>
</dbReference>
<keyword evidence="4 6" id="KW-1133">Transmembrane helix</keyword>
<dbReference type="InterPro" id="IPR005691">
    <property type="entry name" value="Tic20"/>
</dbReference>
<feature type="transmembrane region" description="Helical" evidence="6">
    <location>
        <begin position="85"/>
        <end position="108"/>
    </location>
</feature>
<dbReference type="RefSeq" id="WP_144865642.1">
    <property type="nucleotide sequence ID" value="NZ_LR213796.1"/>
</dbReference>
<dbReference type="AlphaFoldDB" id="A0A563VW58"/>
<protein>
    <submittedName>
        <fullName evidence="7">Tic20 family protein</fullName>
    </submittedName>
</protein>
<comment type="subcellular location">
    <subcellularLocation>
        <location evidence="1">Membrane</location>
        <topology evidence="1">Multi-pass membrane protein</topology>
    </subcellularLocation>
</comment>
<dbReference type="OrthoDB" id="558786at2"/>
<feature type="transmembrane region" description="Helical" evidence="6">
    <location>
        <begin position="12"/>
        <end position="31"/>
    </location>
</feature>
<dbReference type="Pfam" id="PF16166">
    <property type="entry name" value="TIC20"/>
    <property type="match status" value="1"/>
</dbReference>
<dbReference type="GO" id="GO:0016020">
    <property type="term" value="C:membrane"/>
    <property type="evidence" value="ECO:0007669"/>
    <property type="project" value="UniProtKB-SubCell"/>
</dbReference>
<keyword evidence="3 6" id="KW-0812">Transmembrane</keyword>
<dbReference type="EMBL" id="CAACVJ010000290">
    <property type="protein sequence ID" value="VEP15689.1"/>
    <property type="molecule type" value="Genomic_DNA"/>
</dbReference>
<evidence type="ECO:0000313" key="8">
    <source>
        <dbReference type="Proteomes" id="UP000320055"/>
    </source>
</evidence>
<evidence type="ECO:0000256" key="6">
    <source>
        <dbReference type="SAM" id="Phobius"/>
    </source>
</evidence>
<keyword evidence="5 6" id="KW-0472">Membrane</keyword>
<keyword evidence="8" id="KW-1185">Reference proteome</keyword>
<evidence type="ECO:0000256" key="5">
    <source>
        <dbReference type="ARBA" id="ARBA00023136"/>
    </source>
</evidence>
<dbReference type="PANTHER" id="PTHR33510:SF5">
    <property type="entry name" value="PROTEIN TIC 20-II, CHLOROPLASTIC"/>
    <property type="match status" value="1"/>
</dbReference>
<gene>
    <name evidence="7" type="ORF">H1P_360024</name>
</gene>
<evidence type="ECO:0000313" key="7">
    <source>
        <dbReference type="EMBL" id="VEP15689.1"/>
    </source>
</evidence>